<proteinExistence type="predicted"/>
<organism evidence="1 2">
    <name type="scientific">Cerrena zonata</name>
    <dbReference type="NCBI Taxonomy" id="2478898"/>
    <lineage>
        <taxon>Eukaryota</taxon>
        <taxon>Fungi</taxon>
        <taxon>Dikarya</taxon>
        <taxon>Basidiomycota</taxon>
        <taxon>Agaricomycotina</taxon>
        <taxon>Agaricomycetes</taxon>
        <taxon>Polyporales</taxon>
        <taxon>Cerrenaceae</taxon>
        <taxon>Cerrena</taxon>
    </lineage>
</organism>
<gene>
    <name evidence="1" type="ORF">QCA50_018040</name>
</gene>
<evidence type="ECO:0000313" key="2">
    <source>
        <dbReference type="Proteomes" id="UP001385951"/>
    </source>
</evidence>
<dbReference type="AlphaFoldDB" id="A0AAW0FBV5"/>
<evidence type="ECO:0000313" key="1">
    <source>
        <dbReference type="EMBL" id="KAK7678900.1"/>
    </source>
</evidence>
<sequence length="73" mass="8535">MRLPRMGFIPHTEHAAFGFIDPRDVIRAAHIIPTFAHDRTEFYLPGSQAARAACENDEDWTYYRCLLDHSQTW</sequence>
<name>A0AAW0FBV5_9APHY</name>
<keyword evidence="2" id="KW-1185">Reference proteome</keyword>
<reference evidence="1 2" key="1">
    <citation type="submission" date="2022-09" db="EMBL/GenBank/DDBJ databases">
        <authorList>
            <person name="Palmer J.M."/>
        </authorList>
    </citation>
    <scope>NUCLEOTIDE SEQUENCE [LARGE SCALE GENOMIC DNA]</scope>
    <source>
        <strain evidence="1 2">DSM 7382</strain>
    </source>
</reference>
<dbReference type="EMBL" id="JASBNA010000065">
    <property type="protein sequence ID" value="KAK7678900.1"/>
    <property type="molecule type" value="Genomic_DNA"/>
</dbReference>
<dbReference type="Proteomes" id="UP001385951">
    <property type="component" value="Unassembled WGS sequence"/>
</dbReference>
<accession>A0AAW0FBV5</accession>
<protein>
    <submittedName>
        <fullName evidence="1">Uncharacterized protein</fullName>
    </submittedName>
</protein>
<comment type="caution">
    <text evidence="1">The sequence shown here is derived from an EMBL/GenBank/DDBJ whole genome shotgun (WGS) entry which is preliminary data.</text>
</comment>